<evidence type="ECO:0000313" key="3">
    <source>
        <dbReference type="Proteomes" id="UP000617743"/>
    </source>
</evidence>
<gene>
    <name evidence="2" type="ORF">GCM10010383_69750</name>
</gene>
<accession>A0ABQ2XR49</accession>
<reference evidence="3" key="1">
    <citation type="journal article" date="2019" name="Int. J. Syst. Evol. Microbiol.">
        <title>The Global Catalogue of Microorganisms (GCM) 10K type strain sequencing project: providing services to taxonomists for standard genome sequencing and annotation.</title>
        <authorList>
            <consortium name="The Broad Institute Genomics Platform"/>
            <consortium name="The Broad Institute Genome Sequencing Center for Infectious Disease"/>
            <person name="Wu L."/>
            <person name="Ma J."/>
        </authorList>
    </citation>
    <scope>NUCLEOTIDE SEQUENCE [LARGE SCALE GENOMIC DNA]</scope>
    <source>
        <strain evidence="3">JCM 4866</strain>
    </source>
</reference>
<evidence type="ECO:0000256" key="1">
    <source>
        <dbReference type="SAM" id="SignalP"/>
    </source>
</evidence>
<protein>
    <recommendedName>
        <fullName evidence="4">Secreted protein</fullName>
    </recommendedName>
</protein>
<keyword evidence="1" id="KW-0732">Signal</keyword>
<dbReference type="Proteomes" id="UP000617743">
    <property type="component" value="Unassembled WGS sequence"/>
</dbReference>
<evidence type="ECO:0008006" key="4">
    <source>
        <dbReference type="Google" id="ProtNLM"/>
    </source>
</evidence>
<name>A0ABQ2XR49_9ACTN</name>
<sequence length="141" mass="14722">MTTPRSIVCTLLGLALAGTTTSAHAHSPASAAQAAVCVVIAEQPSRADDGVFIRVVRCIDDNGPLYHTNVHNYRNHLLPLNQSDVAILKDADFNVLHATPGVRGNPGINTPSAYANSGVQACLETSRYSGGRKQICTGVAG</sequence>
<organism evidence="2 3">
    <name type="scientific">Streptomyces lomondensis</name>
    <dbReference type="NCBI Taxonomy" id="68229"/>
    <lineage>
        <taxon>Bacteria</taxon>
        <taxon>Bacillati</taxon>
        <taxon>Actinomycetota</taxon>
        <taxon>Actinomycetes</taxon>
        <taxon>Kitasatosporales</taxon>
        <taxon>Streptomycetaceae</taxon>
        <taxon>Streptomyces</taxon>
    </lineage>
</organism>
<dbReference type="RefSeq" id="WP_190054291.1">
    <property type="nucleotide sequence ID" value="NZ_BMWC01000014.1"/>
</dbReference>
<feature type="chain" id="PRO_5046028444" description="Secreted protein" evidence="1">
    <location>
        <begin position="26"/>
        <end position="141"/>
    </location>
</feature>
<dbReference type="EMBL" id="BMWC01000014">
    <property type="protein sequence ID" value="GGX29190.1"/>
    <property type="molecule type" value="Genomic_DNA"/>
</dbReference>
<evidence type="ECO:0000313" key="2">
    <source>
        <dbReference type="EMBL" id="GGX29190.1"/>
    </source>
</evidence>
<keyword evidence="3" id="KW-1185">Reference proteome</keyword>
<feature type="signal peptide" evidence="1">
    <location>
        <begin position="1"/>
        <end position="25"/>
    </location>
</feature>
<comment type="caution">
    <text evidence="2">The sequence shown here is derived from an EMBL/GenBank/DDBJ whole genome shotgun (WGS) entry which is preliminary data.</text>
</comment>
<proteinExistence type="predicted"/>